<dbReference type="InterPro" id="IPR026564">
    <property type="entry name" value="Transcrip_reg_TACO1-like_dom3"/>
</dbReference>
<feature type="domain" description="TACO1/YebC-like second and third" evidence="5">
    <location>
        <begin position="138"/>
        <end position="175"/>
    </location>
</feature>
<accession>A0A1G2P0Z1</accession>
<dbReference type="Pfam" id="PF20772">
    <property type="entry name" value="TACO1_YebC_N"/>
    <property type="match status" value="1"/>
</dbReference>
<feature type="domain" description="TACO1/YebC-like N-terminal" evidence="6">
    <location>
        <begin position="5"/>
        <end position="72"/>
    </location>
</feature>
<evidence type="ECO:0000256" key="1">
    <source>
        <dbReference type="ARBA" id="ARBA00008724"/>
    </source>
</evidence>
<evidence type="ECO:0000256" key="3">
    <source>
        <dbReference type="ARBA" id="ARBA00023163"/>
    </source>
</evidence>
<evidence type="ECO:0000259" key="5">
    <source>
        <dbReference type="Pfam" id="PF01709"/>
    </source>
</evidence>
<feature type="domain" description="TACO1/YebC-like second and third" evidence="5">
    <location>
        <begin position="80"/>
        <end position="136"/>
    </location>
</feature>
<dbReference type="InterPro" id="IPR048300">
    <property type="entry name" value="TACO1_YebC-like_2nd/3rd_dom"/>
</dbReference>
<dbReference type="InterPro" id="IPR002876">
    <property type="entry name" value="Transcrip_reg_TACO1-like"/>
</dbReference>
<name>A0A1G2P0Z1_9BACT</name>
<comment type="caution">
    <text evidence="7">The sequence shown here is derived from an EMBL/GenBank/DDBJ whole genome shotgun (WGS) entry which is preliminary data.</text>
</comment>
<sequence length="176" mass="19391">MAGHNKWTQIKRQKGKTDAEKSKIFGKFAKLISEEAKKSGGDLNSPSLKTAIDRAKAANMPNDNIDKAIKRAISDKTTAMERVVYESYGPGGAAIIIEALTHNRNKAAQEIKFILSKHGASLGSMGSVTWSFEKKGEEWFPTSTVSLSDEDLRKLDTLVEELESNEEVQDVFTNAE</sequence>
<keyword evidence="2" id="KW-0805">Transcription regulation</keyword>
<dbReference type="InterPro" id="IPR049083">
    <property type="entry name" value="TACO1_YebC_N"/>
</dbReference>
<dbReference type="AlphaFoldDB" id="A0A1G2P0Z1"/>
<evidence type="ECO:0000259" key="6">
    <source>
        <dbReference type="Pfam" id="PF20772"/>
    </source>
</evidence>
<proteinExistence type="inferred from homology"/>
<evidence type="ECO:0000256" key="2">
    <source>
        <dbReference type="ARBA" id="ARBA00023015"/>
    </source>
</evidence>
<dbReference type="Pfam" id="PF01709">
    <property type="entry name" value="Transcrip_reg"/>
    <property type="match status" value="2"/>
</dbReference>
<dbReference type="Gene3D" id="3.30.70.980">
    <property type="match status" value="2"/>
</dbReference>
<gene>
    <name evidence="7" type="ORF">A3G52_01685</name>
</gene>
<dbReference type="PANTHER" id="PTHR12532">
    <property type="entry name" value="TRANSLATIONAL ACTIVATOR OF CYTOCHROME C OXIDASE 1"/>
    <property type="match status" value="1"/>
</dbReference>
<protein>
    <recommendedName>
        <fullName evidence="9">Transcriptional regulator</fullName>
    </recommendedName>
</protein>
<feature type="region of interest" description="Disordered" evidence="4">
    <location>
        <begin position="1"/>
        <end position="20"/>
    </location>
</feature>
<dbReference type="InterPro" id="IPR017856">
    <property type="entry name" value="Integrase-like_N"/>
</dbReference>
<dbReference type="EMBL" id="MHSK01000021">
    <property type="protein sequence ID" value="OHA41988.1"/>
    <property type="molecule type" value="Genomic_DNA"/>
</dbReference>
<dbReference type="PANTHER" id="PTHR12532:SF0">
    <property type="entry name" value="TRANSLATIONAL ACTIVATOR OF CYTOCHROME C OXIDASE 1"/>
    <property type="match status" value="1"/>
</dbReference>
<evidence type="ECO:0008006" key="9">
    <source>
        <dbReference type="Google" id="ProtNLM"/>
    </source>
</evidence>
<comment type="similarity">
    <text evidence="1">Belongs to the TACO1 family.</text>
</comment>
<reference evidence="7 8" key="1">
    <citation type="journal article" date="2016" name="Nat. Commun.">
        <title>Thousands of microbial genomes shed light on interconnected biogeochemical processes in an aquifer system.</title>
        <authorList>
            <person name="Anantharaman K."/>
            <person name="Brown C.T."/>
            <person name="Hug L.A."/>
            <person name="Sharon I."/>
            <person name="Castelle C.J."/>
            <person name="Probst A.J."/>
            <person name="Thomas B.C."/>
            <person name="Singh A."/>
            <person name="Wilkins M.J."/>
            <person name="Karaoz U."/>
            <person name="Brodie E.L."/>
            <person name="Williams K.H."/>
            <person name="Hubbard S.S."/>
            <person name="Banfield J.F."/>
        </authorList>
    </citation>
    <scope>NUCLEOTIDE SEQUENCE [LARGE SCALE GENOMIC DNA]</scope>
</reference>
<dbReference type="InterPro" id="IPR029072">
    <property type="entry name" value="YebC-like"/>
</dbReference>
<evidence type="ECO:0000256" key="4">
    <source>
        <dbReference type="SAM" id="MobiDB-lite"/>
    </source>
</evidence>
<evidence type="ECO:0000313" key="7">
    <source>
        <dbReference type="EMBL" id="OHA41988.1"/>
    </source>
</evidence>
<dbReference type="SUPFAM" id="SSF75625">
    <property type="entry name" value="YebC-like"/>
    <property type="match status" value="1"/>
</dbReference>
<evidence type="ECO:0000313" key="8">
    <source>
        <dbReference type="Proteomes" id="UP000177269"/>
    </source>
</evidence>
<dbReference type="GO" id="GO:0005737">
    <property type="term" value="C:cytoplasm"/>
    <property type="evidence" value="ECO:0007669"/>
    <property type="project" value="UniProtKB-ARBA"/>
</dbReference>
<organism evidence="7 8">
    <name type="scientific">Candidatus Taylorbacteria bacterium RIFCSPLOWO2_12_FULL_43_20</name>
    <dbReference type="NCBI Taxonomy" id="1802332"/>
    <lineage>
        <taxon>Bacteria</taxon>
        <taxon>Candidatus Tayloriibacteriota</taxon>
    </lineage>
</organism>
<dbReference type="Gene3D" id="1.10.10.200">
    <property type="match status" value="1"/>
</dbReference>
<keyword evidence="3" id="KW-0804">Transcription</keyword>
<dbReference type="Proteomes" id="UP000177269">
    <property type="component" value="Unassembled WGS sequence"/>
</dbReference>